<feature type="domain" description="Methyltransferase" evidence="13">
    <location>
        <begin position="279"/>
        <end position="399"/>
    </location>
</feature>
<name>A0AAD7PV99_QUISA</name>
<evidence type="ECO:0000259" key="14">
    <source>
        <dbReference type="Pfam" id="PF17842"/>
    </source>
</evidence>
<dbReference type="FunFam" id="3.40.50.150:FF:000215">
    <property type="entry name" value="Hua enhancer1"/>
    <property type="match status" value="1"/>
</dbReference>
<dbReference type="EC" id="2.1.1.386" evidence="11"/>
<keyword evidence="10" id="KW-0943">RNA-mediated gene silencing</keyword>
<evidence type="ECO:0000313" key="15">
    <source>
        <dbReference type="EMBL" id="KAJ7969133.1"/>
    </source>
</evidence>
<keyword evidence="5" id="KW-0808">Transferase</keyword>
<organism evidence="15 16">
    <name type="scientific">Quillaja saponaria</name>
    <name type="common">Soap bark tree</name>
    <dbReference type="NCBI Taxonomy" id="32244"/>
    <lineage>
        <taxon>Eukaryota</taxon>
        <taxon>Viridiplantae</taxon>
        <taxon>Streptophyta</taxon>
        <taxon>Embryophyta</taxon>
        <taxon>Tracheophyta</taxon>
        <taxon>Spermatophyta</taxon>
        <taxon>Magnoliopsida</taxon>
        <taxon>eudicotyledons</taxon>
        <taxon>Gunneridae</taxon>
        <taxon>Pentapetalae</taxon>
        <taxon>rosids</taxon>
        <taxon>fabids</taxon>
        <taxon>Fabales</taxon>
        <taxon>Quillajaceae</taxon>
        <taxon>Quillaja</taxon>
    </lineage>
</organism>
<dbReference type="EMBL" id="JARAOO010000005">
    <property type="protein sequence ID" value="KAJ7969133.1"/>
    <property type="molecule type" value="Genomic_DNA"/>
</dbReference>
<sequence length="515" mass="57429">MCYHGNVTASSKQLEDLGGSFTCVIKLLSKCQTLLIECSPKDSYKKQADAIQSASLKLILWLNMYFKDLNMTLENLNHYADVNNIQIYSTNFFKEFALCQILHDNQCNSSQGSKLLESICVNTSYSMPGYEVCSLKIEGPDSGVWTCSGSLTCISYSVSLVTKDERMKVLLEGQEEFEFEVGVGALISHIEAIVMQMSVGQSACFNTNIPAPELLLASASDSARTLSLLSSEACYLEYFIILSRVTEPLEDRMEKALFSPPLSKQRVEYAVQHIRESHATSLVDFGCGSGSLLDSLLNYQTSLETIIGVDISQKSLSRAAKVLHSKLGMNLDADVPYRGIKSVVLYDGSITTFDSRLSGFDIGTCLEVIEHMEEDQACLFGDVVLNSFCPRILIVSTPNYEYNVILQGSNPPTQEEELDEKTQLVSCKFRNNDHKFEWTREQFNRWATDLASRHNYSVEFSGVGGSADQEPGFASQIAVFRRRATPDTDAFLKNTDTEHHYKVIWEWNSNMAAAS</sequence>
<dbReference type="Pfam" id="PF13847">
    <property type="entry name" value="Methyltransf_31"/>
    <property type="match status" value="1"/>
</dbReference>
<keyword evidence="6" id="KW-0949">S-adenosyl-L-methionine</keyword>
<comment type="similarity">
    <text evidence="2">Belongs to the methyltransferase superfamily. HEN1 family.</text>
</comment>
<dbReference type="GO" id="GO:0003723">
    <property type="term" value="F:RNA binding"/>
    <property type="evidence" value="ECO:0007669"/>
    <property type="project" value="UniProtKB-KW"/>
</dbReference>
<keyword evidence="8" id="KW-0460">Magnesium</keyword>
<comment type="caution">
    <text evidence="15">The sequence shown here is derived from an EMBL/GenBank/DDBJ whole genome shotgun (WGS) entry which is preliminary data.</text>
</comment>
<dbReference type="GO" id="GO:0001510">
    <property type="term" value="P:RNA methylation"/>
    <property type="evidence" value="ECO:0007669"/>
    <property type="project" value="InterPro"/>
</dbReference>
<gene>
    <name evidence="15" type="ORF">O6P43_013136</name>
</gene>
<dbReference type="GO" id="GO:0005634">
    <property type="term" value="C:nucleus"/>
    <property type="evidence" value="ECO:0007669"/>
    <property type="project" value="TreeGrafter"/>
</dbReference>
<comment type="catalytic activity">
    <reaction evidence="12">
        <text>small RNA 3'-end nucleotide + S-adenosyl-L-methionine = small RNA 3'-end 2'-O-methylnucleotide + S-adenosyl-L-homocysteine + H(+)</text>
        <dbReference type="Rhea" id="RHEA:37887"/>
        <dbReference type="Rhea" id="RHEA-COMP:10415"/>
        <dbReference type="Rhea" id="RHEA-COMP:10416"/>
        <dbReference type="ChEBI" id="CHEBI:15378"/>
        <dbReference type="ChEBI" id="CHEBI:57856"/>
        <dbReference type="ChEBI" id="CHEBI:59789"/>
        <dbReference type="ChEBI" id="CHEBI:74896"/>
        <dbReference type="ChEBI" id="CHEBI:74898"/>
        <dbReference type="EC" id="2.1.1.386"/>
    </reaction>
</comment>
<reference evidence="15" key="1">
    <citation type="journal article" date="2023" name="Science">
        <title>Elucidation of the pathway for biosynthesis of saponin adjuvants from the soapbark tree.</title>
        <authorList>
            <person name="Reed J."/>
            <person name="Orme A."/>
            <person name="El-Demerdash A."/>
            <person name="Owen C."/>
            <person name="Martin L.B.B."/>
            <person name="Misra R.C."/>
            <person name="Kikuchi S."/>
            <person name="Rejzek M."/>
            <person name="Martin A.C."/>
            <person name="Harkess A."/>
            <person name="Leebens-Mack J."/>
            <person name="Louveau T."/>
            <person name="Stephenson M.J."/>
            <person name="Osbourn A."/>
        </authorList>
    </citation>
    <scope>NUCLEOTIDE SEQUENCE</scope>
    <source>
        <strain evidence="15">S10</strain>
    </source>
</reference>
<dbReference type="GO" id="GO:0090486">
    <property type="term" value="F:small RNA 2'-O-methyltransferase activity"/>
    <property type="evidence" value="ECO:0007669"/>
    <property type="project" value="UniProtKB-EC"/>
</dbReference>
<dbReference type="InterPro" id="IPR025714">
    <property type="entry name" value="Methyltranfer_dom"/>
</dbReference>
<evidence type="ECO:0000256" key="12">
    <source>
        <dbReference type="ARBA" id="ARBA00048418"/>
    </source>
</evidence>
<evidence type="ECO:0000256" key="11">
    <source>
        <dbReference type="ARBA" id="ARBA00035025"/>
    </source>
</evidence>
<dbReference type="KEGG" id="qsa:O6P43_013136"/>
<evidence type="ECO:0000256" key="9">
    <source>
        <dbReference type="ARBA" id="ARBA00022884"/>
    </source>
</evidence>
<evidence type="ECO:0000256" key="2">
    <source>
        <dbReference type="ARBA" id="ARBA00009026"/>
    </source>
</evidence>
<evidence type="ECO:0000256" key="8">
    <source>
        <dbReference type="ARBA" id="ARBA00022842"/>
    </source>
</evidence>
<dbReference type="GO" id="GO:0030422">
    <property type="term" value="P:siRNA processing"/>
    <property type="evidence" value="ECO:0007669"/>
    <property type="project" value="TreeGrafter"/>
</dbReference>
<keyword evidence="4" id="KW-0489">Methyltransferase</keyword>
<evidence type="ECO:0000256" key="1">
    <source>
        <dbReference type="ARBA" id="ARBA00001946"/>
    </source>
</evidence>
<evidence type="ECO:0000313" key="16">
    <source>
        <dbReference type="Proteomes" id="UP001163823"/>
    </source>
</evidence>
<keyword evidence="7" id="KW-0479">Metal-binding</keyword>
<dbReference type="Proteomes" id="UP001163823">
    <property type="component" value="Chromosome 5"/>
</dbReference>
<protein>
    <recommendedName>
        <fullName evidence="3">Small RNA 2'-O-methyltransferase</fullName>
        <ecNumber evidence="11">2.1.1.386</ecNumber>
    </recommendedName>
</protein>
<evidence type="ECO:0000256" key="4">
    <source>
        <dbReference type="ARBA" id="ARBA00022603"/>
    </source>
</evidence>
<dbReference type="PANTHER" id="PTHR21404:SF3">
    <property type="entry name" value="SMALL RNA 2'-O-METHYLTRANSFERASE"/>
    <property type="match status" value="1"/>
</dbReference>
<dbReference type="AlphaFoldDB" id="A0AAD7PV99"/>
<comment type="cofactor">
    <cofactor evidence="1">
        <name>Mg(2+)</name>
        <dbReference type="ChEBI" id="CHEBI:18420"/>
    </cofactor>
</comment>
<proteinExistence type="inferred from homology"/>
<dbReference type="GO" id="GO:0046872">
    <property type="term" value="F:metal ion binding"/>
    <property type="evidence" value="ECO:0007669"/>
    <property type="project" value="UniProtKB-KW"/>
</dbReference>
<keyword evidence="16" id="KW-1185">Reference proteome</keyword>
<evidence type="ECO:0000259" key="13">
    <source>
        <dbReference type="Pfam" id="PF13847"/>
    </source>
</evidence>
<evidence type="ECO:0000256" key="5">
    <source>
        <dbReference type="ARBA" id="ARBA00022679"/>
    </source>
</evidence>
<evidence type="ECO:0000256" key="6">
    <source>
        <dbReference type="ARBA" id="ARBA00022691"/>
    </source>
</evidence>
<dbReference type="InterPro" id="IPR040870">
    <property type="entry name" value="HEN1_dsRBD2"/>
</dbReference>
<dbReference type="PANTHER" id="PTHR21404">
    <property type="entry name" value="HEN1"/>
    <property type="match status" value="1"/>
</dbReference>
<feature type="domain" description="HEN1 double-stranded RNA binding" evidence="14">
    <location>
        <begin position="6"/>
        <end position="66"/>
    </location>
</feature>
<dbReference type="InterPro" id="IPR029063">
    <property type="entry name" value="SAM-dependent_MTases_sf"/>
</dbReference>
<dbReference type="InterPro" id="IPR026610">
    <property type="entry name" value="Hen1"/>
</dbReference>
<evidence type="ECO:0000256" key="10">
    <source>
        <dbReference type="ARBA" id="ARBA00023158"/>
    </source>
</evidence>
<accession>A0AAD7PV99</accession>
<evidence type="ECO:0000256" key="3">
    <source>
        <dbReference type="ARBA" id="ARBA00021330"/>
    </source>
</evidence>
<evidence type="ECO:0000256" key="7">
    <source>
        <dbReference type="ARBA" id="ARBA00022723"/>
    </source>
</evidence>
<dbReference type="GO" id="GO:0005737">
    <property type="term" value="C:cytoplasm"/>
    <property type="evidence" value="ECO:0007669"/>
    <property type="project" value="TreeGrafter"/>
</dbReference>
<dbReference type="SUPFAM" id="SSF53335">
    <property type="entry name" value="S-adenosyl-L-methionine-dependent methyltransferases"/>
    <property type="match status" value="1"/>
</dbReference>
<keyword evidence="9" id="KW-0694">RNA-binding</keyword>
<dbReference type="Gene3D" id="3.40.50.150">
    <property type="entry name" value="Vaccinia Virus protein VP39"/>
    <property type="match status" value="1"/>
</dbReference>
<dbReference type="Pfam" id="PF17842">
    <property type="entry name" value="dsRBD2"/>
    <property type="match status" value="1"/>
</dbReference>